<dbReference type="InterPro" id="IPR027417">
    <property type="entry name" value="P-loop_NTPase"/>
</dbReference>
<protein>
    <submittedName>
        <fullName evidence="2">Phage terminase large subunit</fullName>
    </submittedName>
</protein>
<accession>A0A921L0B0</accession>
<reference evidence="2" key="2">
    <citation type="submission" date="2021-09" db="EMBL/GenBank/DDBJ databases">
        <authorList>
            <person name="Gilroy R."/>
        </authorList>
    </citation>
    <scope>NUCLEOTIDE SEQUENCE</scope>
    <source>
        <strain evidence="2">6966</strain>
    </source>
</reference>
<dbReference type="EMBL" id="DYVS01000149">
    <property type="protein sequence ID" value="HJF70898.1"/>
    <property type="molecule type" value="Genomic_DNA"/>
</dbReference>
<sequence length="474" mass="54518">MAEKITYHPLLSAEIEMFKRGMFDFVTICAGLKHLKQEQALQVLTGNDVVELLYGGAAGGAKSWTGCTWLAFSCLAYPGTKWFIGRKELKSLRETTLITFYKVCSMYNIKRGVDFTYNGQDHFIEFKNGSRIDLLDLRYLPSDPMYERYGSSEYTGGWIEEGGEIDFGAYDTLKTRVGRHLNSQYGLLRKIFISCNPKKNWMYTTFYKPAKNDELPSYMRYLSCLVDDNPFMDKGYVEALESTKDKVKYERLRKGNWDYDDNPNMLCSYDAITEIFNNAIAKKTGKRYLTADIARYGSDKAIILVWDGYVIIDYMVFDISSTTQIQSAIMHLRQKYQIPTYRCIADEDGVGGGVVDSCRILGFYNGGKPFDGENYQNLQSQCVYKLAEHVNGNDVGFEAEISEDDKECIIIELEQMQSWDVDSDGKLKIKPKEEIKKDIGRSPDWRDVIMMRAYFDYKDITPLPNNADEYFDLL</sequence>
<dbReference type="Pfam" id="PF04466">
    <property type="entry name" value="Terminase_3"/>
    <property type="match status" value="1"/>
</dbReference>
<feature type="domain" description="Phage terminase large subunit N-terminal" evidence="1">
    <location>
        <begin position="52"/>
        <end position="245"/>
    </location>
</feature>
<comment type="caution">
    <text evidence="2">The sequence shown here is derived from an EMBL/GenBank/DDBJ whole genome shotgun (WGS) entry which is preliminary data.</text>
</comment>
<reference evidence="2" key="1">
    <citation type="journal article" date="2021" name="PeerJ">
        <title>Extensive microbial diversity within the chicken gut microbiome revealed by metagenomics and culture.</title>
        <authorList>
            <person name="Gilroy R."/>
            <person name="Ravi A."/>
            <person name="Getino M."/>
            <person name="Pursley I."/>
            <person name="Horton D.L."/>
            <person name="Alikhan N.F."/>
            <person name="Baker D."/>
            <person name="Gharbi K."/>
            <person name="Hall N."/>
            <person name="Watson M."/>
            <person name="Adriaenssens E.M."/>
            <person name="Foster-Nyarko E."/>
            <person name="Jarju S."/>
            <person name="Secka A."/>
            <person name="Antonio M."/>
            <person name="Oren A."/>
            <person name="Chaudhuri R.R."/>
            <person name="La Ragione R."/>
            <person name="Hildebrand F."/>
            <person name="Pallen M.J."/>
        </authorList>
    </citation>
    <scope>NUCLEOTIDE SEQUENCE</scope>
    <source>
        <strain evidence="2">6966</strain>
    </source>
</reference>
<dbReference type="Gene3D" id="3.40.50.300">
    <property type="entry name" value="P-loop containing nucleotide triphosphate hydrolases"/>
    <property type="match status" value="1"/>
</dbReference>
<dbReference type="Gene3D" id="3.30.420.240">
    <property type="match status" value="1"/>
</dbReference>
<dbReference type="AlphaFoldDB" id="A0A921L0B0"/>
<gene>
    <name evidence="2" type="ORF">K8V05_09115</name>
</gene>
<proteinExistence type="predicted"/>
<dbReference type="InterPro" id="IPR035412">
    <property type="entry name" value="Terminase_L_N"/>
</dbReference>
<organism evidence="2 3">
    <name type="scientific">Butyricimonas virosa</name>
    <dbReference type="NCBI Taxonomy" id="544645"/>
    <lineage>
        <taxon>Bacteria</taxon>
        <taxon>Pseudomonadati</taxon>
        <taxon>Bacteroidota</taxon>
        <taxon>Bacteroidia</taxon>
        <taxon>Bacteroidales</taxon>
        <taxon>Odoribacteraceae</taxon>
        <taxon>Butyricimonas</taxon>
    </lineage>
</organism>
<dbReference type="Proteomes" id="UP000742098">
    <property type="component" value="Unassembled WGS sequence"/>
</dbReference>
<evidence type="ECO:0000313" key="3">
    <source>
        <dbReference type="Proteomes" id="UP000742098"/>
    </source>
</evidence>
<name>A0A921L0B0_9BACT</name>
<evidence type="ECO:0000313" key="2">
    <source>
        <dbReference type="EMBL" id="HJF70898.1"/>
    </source>
</evidence>
<evidence type="ECO:0000259" key="1">
    <source>
        <dbReference type="Pfam" id="PF04466"/>
    </source>
</evidence>